<dbReference type="Proteomes" id="UP000366819">
    <property type="component" value="Unassembled WGS sequence"/>
</dbReference>
<reference evidence="2 3" key="1">
    <citation type="submission" date="2019-08" db="EMBL/GenBank/DDBJ databases">
        <authorList>
            <person name="Peeters C."/>
        </authorList>
    </citation>
    <scope>NUCLEOTIDE SEQUENCE [LARGE SCALE GENOMIC DNA]</scope>
    <source>
        <strain evidence="2 3">LMG 31011</strain>
    </source>
</reference>
<proteinExistence type="predicted"/>
<keyword evidence="2" id="KW-0808">Transferase</keyword>
<sequence length="579" mass="63738">MASSTFYATPEPSSRTGAAVAMTPAMADVALLLEGTFPYVRGGVSSWVDQLIRAFPDLTFSVVFIGSRREDYGAPVYPLPANVTHFEAHYLYETETSSATAADEGDARASSRKSAGDAEAFARIARMHDLFRQRHESQAGGAGTPDATEYMKVDGLRSMLAHLLPLLCDGQPLSSSAFLHSERSWEFITERYERFCHDPSFTDYFWTIRAMHRPIWQLARIAGALPPARMYHTVSTGYAGLLGAMLRMTTGRALLVTEHGSYTKERKLDLLQSEWLRDNRGPFERDISRVGYFQNLWMRFFEAIGRVCYDTANEIVSLYEGNRLRQIGDGAPAHKTRCIANGVDIARFAALRDKRVKGTRGEEGVSGDDIPPVVALIGRVVPVKDIKTFLRALFIAYRARPDVQGWIVGPDTEDRAYAQECRDLAASLGMEYQVRFMGYRAVESVLPQIGVLALSSVSEALPLVMLEAAAAGVPVVATDVGACRQLIEGGDPEDRALGWSGRIVPMADPEALAAAIVDVMEPSAWHAASLAGIARVERHYRLDAVRDAYRTLYRRWMDGDSPPSMQGVSGVSDVQGGEH</sequence>
<evidence type="ECO:0000313" key="2">
    <source>
        <dbReference type="EMBL" id="VVD59665.1"/>
    </source>
</evidence>
<dbReference type="AlphaFoldDB" id="A0A5E4R924"/>
<dbReference type="InterPro" id="IPR022622">
    <property type="entry name" value="DUF3492"/>
</dbReference>
<protein>
    <submittedName>
        <fullName evidence="2">Glycosyl transferase family 1</fullName>
    </submittedName>
</protein>
<dbReference type="PANTHER" id="PTHR12526">
    <property type="entry name" value="GLYCOSYLTRANSFERASE"/>
    <property type="match status" value="1"/>
</dbReference>
<dbReference type="Gene3D" id="3.40.50.2000">
    <property type="entry name" value="Glycogen Phosphorylase B"/>
    <property type="match status" value="2"/>
</dbReference>
<dbReference type="NCBIfam" id="NF038011">
    <property type="entry name" value="PelF"/>
    <property type="match status" value="1"/>
</dbReference>
<dbReference type="GO" id="GO:0016740">
    <property type="term" value="F:transferase activity"/>
    <property type="evidence" value="ECO:0007669"/>
    <property type="project" value="UniProtKB-KW"/>
</dbReference>
<dbReference type="Pfam" id="PF11997">
    <property type="entry name" value="DUF3492"/>
    <property type="match status" value="1"/>
</dbReference>
<keyword evidence="3" id="KW-1185">Reference proteome</keyword>
<dbReference type="SUPFAM" id="SSF53756">
    <property type="entry name" value="UDP-Glycosyltransferase/glycogen phosphorylase"/>
    <property type="match status" value="1"/>
</dbReference>
<accession>A0A5E4R924</accession>
<gene>
    <name evidence="2" type="ORF">PAQ31011_00030</name>
</gene>
<feature type="domain" description="DUF3492" evidence="1">
    <location>
        <begin position="27"/>
        <end position="333"/>
    </location>
</feature>
<evidence type="ECO:0000313" key="3">
    <source>
        <dbReference type="Proteomes" id="UP000366819"/>
    </source>
</evidence>
<dbReference type="PANTHER" id="PTHR12526:SF608">
    <property type="entry name" value="PELF"/>
    <property type="match status" value="1"/>
</dbReference>
<evidence type="ECO:0000259" key="1">
    <source>
        <dbReference type="Pfam" id="PF11997"/>
    </source>
</evidence>
<organism evidence="2 3">
    <name type="scientific">Pandoraea aquatica</name>
    <dbReference type="NCBI Taxonomy" id="2508290"/>
    <lineage>
        <taxon>Bacteria</taxon>
        <taxon>Pseudomonadati</taxon>
        <taxon>Pseudomonadota</taxon>
        <taxon>Betaproteobacteria</taxon>
        <taxon>Burkholderiales</taxon>
        <taxon>Burkholderiaceae</taxon>
        <taxon>Pandoraea</taxon>
    </lineage>
</organism>
<dbReference type="InterPro" id="IPR047691">
    <property type="entry name" value="PelF-like"/>
</dbReference>
<name>A0A5E4R924_9BURK</name>
<dbReference type="EMBL" id="CABPSN010000001">
    <property type="protein sequence ID" value="VVD59665.1"/>
    <property type="molecule type" value="Genomic_DNA"/>
</dbReference>
<dbReference type="Pfam" id="PF13692">
    <property type="entry name" value="Glyco_trans_1_4"/>
    <property type="match status" value="1"/>
</dbReference>